<keyword evidence="2" id="KW-1185">Reference proteome</keyword>
<dbReference type="NCBIfam" id="NF047838">
    <property type="entry name" value="SCO4402_fam"/>
    <property type="match status" value="1"/>
</dbReference>
<evidence type="ECO:0000313" key="1">
    <source>
        <dbReference type="EMBL" id="KUO15384.1"/>
    </source>
</evidence>
<reference evidence="1 2" key="1">
    <citation type="submission" date="2015-10" db="EMBL/GenBank/DDBJ databases">
        <title>Draft genome sequence of Streptomyces sp. RV15, isolated from a marine sponge.</title>
        <authorList>
            <person name="Ruckert C."/>
            <person name="Abdelmohsen U.R."/>
            <person name="Winkler A."/>
            <person name="Hentschel U."/>
            <person name="Kalinowski J."/>
            <person name="Kampfer P."/>
            <person name="Glaeser S."/>
        </authorList>
    </citation>
    <scope>NUCLEOTIDE SEQUENCE [LARGE SCALE GENOMIC DNA]</scope>
    <source>
        <strain evidence="1 2">RV15</strain>
    </source>
</reference>
<sequence>MQMPWLRTQLVEWLRRLSSREWQERNWLPTARAGVGFDDALDFFDDTGVLDEPSGRIGFILLNDREAVALEELNRVLDDAASGKGMSDEEIIHSAGWVDVVAAAQRALVALGEDP</sequence>
<accession>A0A101UR66</accession>
<evidence type="ECO:0000313" key="2">
    <source>
        <dbReference type="Proteomes" id="UP000053260"/>
    </source>
</evidence>
<organism evidence="1 2">
    <name type="scientific">Streptomyces dysideae</name>
    <dbReference type="NCBI Taxonomy" id="909626"/>
    <lineage>
        <taxon>Bacteria</taxon>
        <taxon>Bacillati</taxon>
        <taxon>Actinomycetota</taxon>
        <taxon>Actinomycetes</taxon>
        <taxon>Kitasatosporales</taxon>
        <taxon>Streptomycetaceae</taxon>
        <taxon>Streptomyces</taxon>
    </lineage>
</organism>
<dbReference type="Proteomes" id="UP000053260">
    <property type="component" value="Unassembled WGS sequence"/>
</dbReference>
<dbReference type="InterPro" id="IPR057705">
    <property type="entry name" value="DUF7945"/>
</dbReference>
<name>A0A101UR66_9ACTN</name>
<dbReference type="EMBL" id="LMXB01000113">
    <property type="protein sequence ID" value="KUO15384.1"/>
    <property type="molecule type" value="Genomic_DNA"/>
</dbReference>
<comment type="caution">
    <text evidence="1">The sequence shown here is derived from an EMBL/GenBank/DDBJ whole genome shotgun (WGS) entry which is preliminary data.</text>
</comment>
<dbReference type="AlphaFoldDB" id="A0A101UR66"/>
<dbReference type="STRING" id="909626.AQJ91_41705"/>
<dbReference type="Pfam" id="PF25656">
    <property type="entry name" value="DUF7945"/>
    <property type="match status" value="1"/>
</dbReference>
<gene>
    <name evidence="1" type="ORF">AQJ91_41705</name>
</gene>
<protein>
    <submittedName>
        <fullName evidence="1">Uncharacterized protein</fullName>
    </submittedName>
</protein>
<proteinExistence type="predicted"/>